<dbReference type="InterPro" id="IPR033116">
    <property type="entry name" value="TRYPSIN_SER"/>
</dbReference>
<dbReference type="FunFam" id="2.40.10.10:FF:000068">
    <property type="entry name" value="transmembrane protease serine 2"/>
    <property type="match status" value="1"/>
</dbReference>
<reference evidence="6" key="1">
    <citation type="submission" date="2022-01" db="EMBL/GenBank/DDBJ databases">
        <authorList>
            <person name="King R."/>
        </authorList>
    </citation>
    <scope>NUCLEOTIDE SEQUENCE</scope>
</reference>
<dbReference type="EMBL" id="OU895877">
    <property type="protein sequence ID" value="CAG9797741.1"/>
    <property type="molecule type" value="Genomic_DNA"/>
</dbReference>
<reference evidence="6" key="2">
    <citation type="submission" date="2022-10" db="EMBL/GenBank/DDBJ databases">
        <authorList>
            <consortium name="ENA_rothamsted_submissions"/>
            <consortium name="culmorum"/>
            <person name="King R."/>
        </authorList>
    </citation>
    <scope>NUCLEOTIDE SEQUENCE</scope>
</reference>
<gene>
    <name evidence="6" type="ORF">CHIRRI_LOCUS729</name>
</gene>
<evidence type="ECO:0000256" key="1">
    <source>
        <dbReference type="ARBA" id="ARBA00023157"/>
    </source>
</evidence>
<dbReference type="SUPFAM" id="SSF50494">
    <property type="entry name" value="Trypsin-like serine proteases"/>
    <property type="match status" value="1"/>
</dbReference>
<evidence type="ECO:0000256" key="2">
    <source>
        <dbReference type="ARBA" id="ARBA00024195"/>
    </source>
</evidence>
<evidence type="ECO:0000313" key="7">
    <source>
        <dbReference type="Proteomes" id="UP001153620"/>
    </source>
</evidence>
<keyword evidence="3" id="KW-0378">Hydrolase</keyword>
<keyword evidence="1" id="KW-1015">Disulfide bond</keyword>
<dbReference type="Gene3D" id="2.40.10.10">
    <property type="entry name" value="Trypsin-like serine proteases"/>
    <property type="match status" value="1"/>
</dbReference>
<dbReference type="PRINTS" id="PR00722">
    <property type="entry name" value="CHYMOTRYPSIN"/>
</dbReference>
<dbReference type="GO" id="GO:0004252">
    <property type="term" value="F:serine-type endopeptidase activity"/>
    <property type="evidence" value="ECO:0007669"/>
    <property type="project" value="InterPro"/>
</dbReference>
<dbReference type="PROSITE" id="PS50240">
    <property type="entry name" value="TRYPSIN_DOM"/>
    <property type="match status" value="1"/>
</dbReference>
<dbReference type="PROSITE" id="PS00135">
    <property type="entry name" value="TRYPSIN_SER"/>
    <property type="match status" value="1"/>
</dbReference>
<feature type="domain" description="Peptidase S1" evidence="5">
    <location>
        <begin position="135"/>
        <end position="379"/>
    </location>
</feature>
<keyword evidence="7" id="KW-1185">Reference proteome</keyword>
<feature type="signal peptide" evidence="4">
    <location>
        <begin position="1"/>
        <end position="22"/>
    </location>
</feature>
<dbReference type="InterPro" id="IPR018114">
    <property type="entry name" value="TRYPSIN_HIS"/>
</dbReference>
<accession>A0A9N9WJG1</accession>
<dbReference type="PROSITE" id="PS00134">
    <property type="entry name" value="TRYPSIN_HIS"/>
    <property type="match status" value="1"/>
</dbReference>
<dbReference type="CDD" id="cd00190">
    <property type="entry name" value="Tryp_SPc"/>
    <property type="match status" value="1"/>
</dbReference>
<dbReference type="PANTHER" id="PTHR24252">
    <property type="entry name" value="ACROSIN-RELATED"/>
    <property type="match status" value="1"/>
</dbReference>
<dbReference type="Pfam" id="PF00089">
    <property type="entry name" value="Trypsin"/>
    <property type="match status" value="1"/>
</dbReference>
<dbReference type="InterPro" id="IPR009003">
    <property type="entry name" value="Peptidase_S1_PA"/>
</dbReference>
<dbReference type="InterPro" id="IPR001254">
    <property type="entry name" value="Trypsin_dom"/>
</dbReference>
<keyword evidence="3" id="KW-0645">Protease</keyword>
<dbReference type="Proteomes" id="UP001153620">
    <property type="component" value="Chromosome 1"/>
</dbReference>
<dbReference type="GO" id="GO:0006508">
    <property type="term" value="P:proteolysis"/>
    <property type="evidence" value="ECO:0007669"/>
    <property type="project" value="UniProtKB-KW"/>
</dbReference>
<dbReference type="AlphaFoldDB" id="A0A9N9WJG1"/>
<keyword evidence="4" id="KW-0732">Signal</keyword>
<evidence type="ECO:0000256" key="3">
    <source>
        <dbReference type="RuleBase" id="RU363034"/>
    </source>
</evidence>
<evidence type="ECO:0000256" key="4">
    <source>
        <dbReference type="SAM" id="SignalP"/>
    </source>
</evidence>
<sequence length="384" mass="42574">MSGSKIIILLTVISASFDLTKAISCTVEKSRLTGECKFITDCPEVLMAYQKLKERPTICDSKTRTICCPMKLARTTTTEKTTTTREEPPSRISVKKCREYGKLIYEKQTLSNPVIGEPPIEKILSKCNHEVVKLIVGGTEASDREFPHMALIGFGEGKPEDYQCGGSLISEQWILSAAHCLNAAGSTANFAKLGYIIRNIETSNTYTYQISERISHPNYDSRFADDDIALFKLQQPAVLNSYVIPICLPDKELLTTKNAIATGYGKTGFVDDVSDVLMKVVIEYFNRDTCDSAFEGTGRFSNRQINWDKTVCAGSNNKSGDTCNGDSGGPLQIYNSDTYCMYTAVGITSFGYAYCGFPGVPAIYTKVYHYLDWIENIVWPNESV</sequence>
<comment type="similarity">
    <text evidence="2">Belongs to the peptidase S1 family. CLIP subfamily.</text>
</comment>
<dbReference type="InterPro" id="IPR043504">
    <property type="entry name" value="Peptidase_S1_PA_chymotrypsin"/>
</dbReference>
<evidence type="ECO:0000313" key="6">
    <source>
        <dbReference type="EMBL" id="CAG9797741.1"/>
    </source>
</evidence>
<protein>
    <recommendedName>
        <fullName evidence="5">Peptidase S1 domain-containing protein</fullName>
    </recommendedName>
</protein>
<proteinExistence type="inferred from homology"/>
<organism evidence="6 7">
    <name type="scientific">Chironomus riparius</name>
    <dbReference type="NCBI Taxonomy" id="315576"/>
    <lineage>
        <taxon>Eukaryota</taxon>
        <taxon>Metazoa</taxon>
        <taxon>Ecdysozoa</taxon>
        <taxon>Arthropoda</taxon>
        <taxon>Hexapoda</taxon>
        <taxon>Insecta</taxon>
        <taxon>Pterygota</taxon>
        <taxon>Neoptera</taxon>
        <taxon>Endopterygota</taxon>
        <taxon>Diptera</taxon>
        <taxon>Nematocera</taxon>
        <taxon>Chironomoidea</taxon>
        <taxon>Chironomidae</taxon>
        <taxon>Chironominae</taxon>
        <taxon>Chironomus</taxon>
    </lineage>
</organism>
<dbReference type="OrthoDB" id="6339452at2759"/>
<feature type="chain" id="PRO_5040448046" description="Peptidase S1 domain-containing protein" evidence="4">
    <location>
        <begin position="23"/>
        <end position="384"/>
    </location>
</feature>
<dbReference type="InterPro" id="IPR001314">
    <property type="entry name" value="Peptidase_S1A"/>
</dbReference>
<evidence type="ECO:0000259" key="5">
    <source>
        <dbReference type="PROSITE" id="PS50240"/>
    </source>
</evidence>
<dbReference type="PANTHER" id="PTHR24252:SF7">
    <property type="entry name" value="HYALIN"/>
    <property type="match status" value="1"/>
</dbReference>
<name>A0A9N9WJG1_9DIPT</name>
<keyword evidence="3" id="KW-0720">Serine protease</keyword>
<dbReference type="SMART" id="SM00020">
    <property type="entry name" value="Tryp_SPc"/>
    <property type="match status" value="1"/>
</dbReference>